<evidence type="ECO:0000313" key="2">
    <source>
        <dbReference type="EMBL" id="KAK3782086.1"/>
    </source>
</evidence>
<proteinExistence type="predicted"/>
<dbReference type="Proteomes" id="UP001283361">
    <property type="component" value="Unassembled WGS sequence"/>
</dbReference>
<gene>
    <name evidence="2" type="ORF">RRG08_052352</name>
</gene>
<keyword evidence="3" id="KW-1185">Reference proteome</keyword>
<dbReference type="AlphaFoldDB" id="A0AAE1DT50"/>
<evidence type="ECO:0000313" key="3">
    <source>
        <dbReference type="Proteomes" id="UP001283361"/>
    </source>
</evidence>
<name>A0AAE1DT50_9GAST</name>
<comment type="caution">
    <text evidence="2">The sequence shown here is derived from an EMBL/GenBank/DDBJ whole genome shotgun (WGS) entry which is preliminary data.</text>
</comment>
<organism evidence="2 3">
    <name type="scientific">Elysia crispata</name>
    <name type="common">lettuce slug</name>
    <dbReference type="NCBI Taxonomy" id="231223"/>
    <lineage>
        <taxon>Eukaryota</taxon>
        <taxon>Metazoa</taxon>
        <taxon>Spiralia</taxon>
        <taxon>Lophotrochozoa</taxon>
        <taxon>Mollusca</taxon>
        <taxon>Gastropoda</taxon>
        <taxon>Heterobranchia</taxon>
        <taxon>Euthyneura</taxon>
        <taxon>Panpulmonata</taxon>
        <taxon>Sacoglossa</taxon>
        <taxon>Placobranchoidea</taxon>
        <taxon>Plakobranchidae</taxon>
        <taxon>Elysia</taxon>
    </lineage>
</organism>
<evidence type="ECO:0000256" key="1">
    <source>
        <dbReference type="SAM" id="MobiDB-lite"/>
    </source>
</evidence>
<sequence length="73" mass="7979">MGGGVLSSLQARWQPPWCTLLHPPTRATAIRSRDPGARPVIPDPCGADPDPSLGSFRFEQAPSWLRKPAPKMF</sequence>
<protein>
    <submittedName>
        <fullName evidence="2">Uncharacterized protein</fullName>
    </submittedName>
</protein>
<feature type="region of interest" description="Disordered" evidence="1">
    <location>
        <begin position="30"/>
        <end position="53"/>
    </location>
</feature>
<dbReference type="EMBL" id="JAWDGP010002538">
    <property type="protein sequence ID" value="KAK3782086.1"/>
    <property type="molecule type" value="Genomic_DNA"/>
</dbReference>
<reference evidence="2" key="1">
    <citation type="journal article" date="2023" name="G3 (Bethesda)">
        <title>A reference genome for the long-term kleptoplast-retaining sea slug Elysia crispata morphotype clarki.</title>
        <authorList>
            <person name="Eastman K.E."/>
            <person name="Pendleton A.L."/>
            <person name="Shaikh M.A."/>
            <person name="Suttiyut T."/>
            <person name="Ogas R."/>
            <person name="Tomko P."/>
            <person name="Gavelis G."/>
            <person name="Widhalm J.R."/>
            <person name="Wisecaver J.H."/>
        </authorList>
    </citation>
    <scope>NUCLEOTIDE SEQUENCE</scope>
    <source>
        <strain evidence="2">ECLA1</strain>
    </source>
</reference>
<accession>A0AAE1DT50</accession>